<comment type="function">
    <text evidence="8">Catalyzes the reduction of aromatic alpha-keto acids in the presence of NADH. Plays essential roles in the malate-aspartate shuttle and the tricarboxylic acid cycle, important in mitochondrial NADH supply for oxidative phosphorylation. Catalyzes the reduction of 2-oxoglutarate to 2-hydroxyglutarate, leading to elevated reactive oxygen species (ROS).</text>
</comment>
<dbReference type="GO" id="GO:0006108">
    <property type="term" value="P:malate metabolic process"/>
    <property type="evidence" value="ECO:0000318"/>
    <property type="project" value="GO_Central"/>
</dbReference>
<dbReference type="PANTHER" id="PTHR23382">
    <property type="entry name" value="MALATE DEHYDROGENASE"/>
    <property type="match status" value="1"/>
</dbReference>
<evidence type="ECO:0000259" key="11">
    <source>
        <dbReference type="Pfam" id="PF00056"/>
    </source>
</evidence>
<sequence>MATKSITVKEEEAFQSLSKPIHICIVNATNPVAYHLIPHLGNGKIFGSEVEVSIRLLGIQKADETLQGVKMEVEDLAFPLVRKIEIFKNSRKAFQNASLIVFLENPVEDESHLELLVKNHERYKKYAEEINQVALPDVKIVLSGSGPINFNTHVLVEYATKINKQNVVAVSRLQERRAQAALARKMQVNASGVTNVVSWGNCANDAAKNTYCIDVLSAAVRGYDGAIWGPQWHSRSLAELVYDKKWLNDEFVEEHASHNAKMIKSMKHSTSLSEASSISSMLHDWIQGSESENVYSLGVESEGWYGVSGCVFSMPVQFKDGSYQVVWGLTLNDEVRDKIKKIELELNYNRTYCVSCCVS</sequence>
<dbReference type="InterPro" id="IPR010945">
    <property type="entry name" value="Malate_DH_type2"/>
</dbReference>
<dbReference type="GeneTree" id="ENSGT00530000063410"/>
<evidence type="ECO:0000313" key="14">
    <source>
        <dbReference type="Proteomes" id="UP000008144"/>
    </source>
</evidence>
<dbReference type="OMA" id="VEEHASH"/>
<dbReference type="HOGENOM" id="CLU_040727_2_3_1"/>
<feature type="domain" description="Lactate/malate dehydrogenase C-terminal" evidence="12">
    <location>
        <begin position="173"/>
        <end position="347"/>
    </location>
</feature>
<dbReference type="InterPro" id="IPR036291">
    <property type="entry name" value="NAD(P)-bd_dom_sf"/>
</dbReference>
<evidence type="ECO:0000259" key="12">
    <source>
        <dbReference type="Pfam" id="PF02866"/>
    </source>
</evidence>
<protein>
    <recommendedName>
        <fullName evidence="2">Malate dehydrogenase, cytoplasmic</fullName>
    </recommendedName>
    <alternativeName>
        <fullName evidence="6">Cytosolic malate dehydrogenase</fullName>
    </alternativeName>
    <alternativeName>
        <fullName evidence="7">Putative malate dehydrogenase 1B</fullName>
    </alternativeName>
</protein>
<keyword evidence="4 10" id="KW-0560">Oxidoreductase</keyword>
<keyword evidence="5" id="KW-0520">NAD</keyword>
<dbReference type="SUPFAM" id="SSF51735">
    <property type="entry name" value="NAD(P)-binding Rossmann-fold domains"/>
    <property type="match status" value="1"/>
</dbReference>
<comment type="catalytic activity">
    <reaction evidence="9">
        <text>(S)-2-hydroxyglutarate + NAD(+) = 2-oxoglutarate + NADH + H(+)</text>
        <dbReference type="Rhea" id="RHEA:57172"/>
        <dbReference type="ChEBI" id="CHEBI:15378"/>
        <dbReference type="ChEBI" id="CHEBI:16782"/>
        <dbReference type="ChEBI" id="CHEBI:16810"/>
        <dbReference type="ChEBI" id="CHEBI:57540"/>
        <dbReference type="ChEBI" id="CHEBI:57945"/>
    </reaction>
    <physiologicalReaction direction="right-to-left" evidence="9">
        <dbReference type="Rhea" id="RHEA:57174"/>
    </physiologicalReaction>
</comment>
<dbReference type="Pfam" id="PF00056">
    <property type="entry name" value="Ldh_1_N"/>
    <property type="match status" value="1"/>
</dbReference>
<keyword evidence="3" id="KW-0816">Tricarboxylic acid cycle</keyword>
<dbReference type="InParanoid" id="F6VGB1"/>
<dbReference type="Gene3D" id="3.90.110.10">
    <property type="entry name" value="Lactate dehydrogenase/glycoside hydrolase, family 4, C-terminal"/>
    <property type="match status" value="1"/>
</dbReference>
<evidence type="ECO:0000256" key="9">
    <source>
        <dbReference type="ARBA" id="ARBA00048549"/>
    </source>
</evidence>
<dbReference type="FunFam" id="3.90.110.10:FF:000006">
    <property type="entry name" value="putative malate dehydrogenase 1B"/>
    <property type="match status" value="1"/>
</dbReference>
<evidence type="ECO:0000256" key="7">
    <source>
        <dbReference type="ARBA" id="ARBA00039310"/>
    </source>
</evidence>
<dbReference type="InterPro" id="IPR015955">
    <property type="entry name" value="Lactate_DH/Glyco_Ohase_4_C"/>
</dbReference>
<reference evidence="14" key="1">
    <citation type="journal article" date="2002" name="Science">
        <title>The draft genome of Ciona intestinalis: insights into chordate and vertebrate origins.</title>
        <authorList>
            <person name="Dehal P."/>
            <person name="Satou Y."/>
            <person name="Campbell R.K."/>
            <person name="Chapman J."/>
            <person name="Degnan B."/>
            <person name="De Tomaso A."/>
            <person name="Davidson B."/>
            <person name="Di Gregorio A."/>
            <person name="Gelpke M."/>
            <person name="Goodstein D.M."/>
            <person name="Harafuji N."/>
            <person name="Hastings K.E."/>
            <person name="Ho I."/>
            <person name="Hotta K."/>
            <person name="Huang W."/>
            <person name="Kawashima T."/>
            <person name="Lemaire P."/>
            <person name="Martinez D."/>
            <person name="Meinertzhagen I.A."/>
            <person name="Necula S."/>
            <person name="Nonaka M."/>
            <person name="Putnam N."/>
            <person name="Rash S."/>
            <person name="Saiga H."/>
            <person name="Satake M."/>
            <person name="Terry A."/>
            <person name="Yamada L."/>
            <person name="Wang H.G."/>
            <person name="Awazu S."/>
            <person name="Azumi K."/>
            <person name="Boore J."/>
            <person name="Branno M."/>
            <person name="Chin-Bow S."/>
            <person name="DeSantis R."/>
            <person name="Doyle S."/>
            <person name="Francino P."/>
            <person name="Keys D.N."/>
            <person name="Haga S."/>
            <person name="Hayashi H."/>
            <person name="Hino K."/>
            <person name="Imai K.S."/>
            <person name="Inaba K."/>
            <person name="Kano S."/>
            <person name="Kobayashi K."/>
            <person name="Kobayashi M."/>
            <person name="Lee B.I."/>
            <person name="Makabe K.W."/>
            <person name="Manohar C."/>
            <person name="Matassi G."/>
            <person name="Medina M."/>
            <person name="Mochizuki Y."/>
            <person name="Mount S."/>
            <person name="Morishita T."/>
            <person name="Miura S."/>
            <person name="Nakayama A."/>
            <person name="Nishizaka S."/>
            <person name="Nomoto H."/>
            <person name="Ohta F."/>
            <person name="Oishi K."/>
            <person name="Rigoutsos I."/>
            <person name="Sano M."/>
            <person name="Sasaki A."/>
            <person name="Sasakura Y."/>
            <person name="Shoguchi E."/>
            <person name="Shin-i T."/>
            <person name="Spagnuolo A."/>
            <person name="Stainier D."/>
            <person name="Suzuki M.M."/>
            <person name="Tassy O."/>
            <person name="Takatori N."/>
            <person name="Tokuoka M."/>
            <person name="Yagi K."/>
            <person name="Yoshizaki F."/>
            <person name="Wada S."/>
            <person name="Zhang C."/>
            <person name="Hyatt P.D."/>
            <person name="Larimer F."/>
            <person name="Detter C."/>
            <person name="Doggett N."/>
            <person name="Glavina T."/>
            <person name="Hawkins T."/>
            <person name="Richardson P."/>
            <person name="Lucas S."/>
            <person name="Kohara Y."/>
            <person name="Levine M."/>
            <person name="Satoh N."/>
            <person name="Rokhsar D.S."/>
        </authorList>
    </citation>
    <scope>NUCLEOTIDE SEQUENCE [LARGE SCALE GENOMIC DNA]</scope>
</reference>
<accession>F6VGB1</accession>
<dbReference type="InterPro" id="IPR022383">
    <property type="entry name" value="Lactate/malate_DH_C"/>
</dbReference>
<dbReference type="AlphaFoldDB" id="F6VGB1"/>
<dbReference type="STRING" id="7719.ENSCINP00000028601"/>
<evidence type="ECO:0000256" key="8">
    <source>
        <dbReference type="ARBA" id="ARBA00045153"/>
    </source>
</evidence>
<reference evidence="13" key="2">
    <citation type="submission" date="2025-08" db="UniProtKB">
        <authorList>
            <consortium name="Ensembl"/>
        </authorList>
    </citation>
    <scope>IDENTIFICATION</scope>
</reference>
<organism evidence="13 14">
    <name type="scientific">Ciona intestinalis</name>
    <name type="common">Transparent sea squirt</name>
    <name type="synonym">Ascidia intestinalis</name>
    <dbReference type="NCBI Taxonomy" id="7719"/>
    <lineage>
        <taxon>Eukaryota</taxon>
        <taxon>Metazoa</taxon>
        <taxon>Chordata</taxon>
        <taxon>Tunicata</taxon>
        <taxon>Ascidiacea</taxon>
        <taxon>Phlebobranchia</taxon>
        <taxon>Cionidae</taxon>
        <taxon>Ciona</taxon>
    </lineage>
</organism>
<dbReference type="Pfam" id="PF02866">
    <property type="entry name" value="Ldh_1_C"/>
    <property type="match status" value="1"/>
</dbReference>
<dbReference type="FunFam" id="3.40.50.720:FF:000144">
    <property type="entry name" value="Malate dehydrogenase [NADP]"/>
    <property type="match status" value="1"/>
</dbReference>
<evidence type="ECO:0000256" key="3">
    <source>
        <dbReference type="ARBA" id="ARBA00022532"/>
    </source>
</evidence>
<keyword evidence="14" id="KW-1185">Reference proteome</keyword>
<name>F6VGB1_CIOIN</name>
<dbReference type="Proteomes" id="UP000008144">
    <property type="component" value="Unassembled WGS sequence"/>
</dbReference>
<dbReference type="GO" id="GO:0006099">
    <property type="term" value="P:tricarboxylic acid cycle"/>
    <property type="evidence" value="ECO:0000318"/>
    <property type="project" value="GO_Central"/>
</dbReference>
<proteinExistence type="inferred from homology"/>
<evidence type="ECO:0000256" key="2">
    <source>
        <dbReference type="ARBA" id="ARBA00019899"/>
    </source>
</evidence>
<feature type="domain" description="Lactate/malate dehydrogenase N-terminal" evidence="11">
    <location>
        <begin position="24"/>
        <end position="167"/>
    </location>
</feature>
<dbReference type="GO" id="GO:0030060">
    <property type="term" value="F:L-malate dehydrogenase (NAD+) activity"/>
    <property type="evidence" value="ECO:0000318"/>
    <property type="project" value="GO_Central"/>
</dbReference>
<evidence type="ECO:0000256" key="1">
    <source>
        <dbReference type="ARBA" id="ARBA00009613"/>
    </source>
</evidence>
<evidence type="ECO:0000256" key="4">
    <source>
        <dbReference type="ARBA" id="ARBA00023002"/>
    </source>
</evidence>
<evidence type="ECO:0000256" key="6">
    <source>
        <dbReference type="ARBA" id="ARBA00030284"/>
    </source>
</evidence>
<evidence type="ECO:0000256" key="10">
    <source>
        <dbReference type="RuleBase" id="RU003369"/>
    </source>
</evidence>
<evidence type="ECO:0000256" key="5">
    <source>
        <dbReference type="ARBA" id="ARBA00023027"/>
    </source>
</evidence>
<dbReference type="Gene3D" id="3.40.50.720">
    <property type="entry name" value="NAD(P)-binding Rossmann-like Domain"/>
    <property type="match status" value="1"/>
</dbReference>
<dbReference type="InterPro" id="IPR001236">
    <property type="entry name" value="Lactate/malate_DH_N"/>
</dbReference>
<comment type="similarity">
    <text evidence="1">Belongs to the LDH/MDH superfamily. MDH type 2 family.</text>
</comment>
<reference evidence="13" key="3">
    <citation type="submission" date="2025-09" db="UniProtKB">
        <authorList>
            <consortium name="Ensembl"/>
        </authorList>
    </citation>
    <scope>IDENTIFICATION</scope>
</reference>
<evidence type="ECO:0000313" key="13">
    <source>
        <dbReference type="Ensembl" id="ENSCINP00000028601.2"/>
    </source>
</evidence>
<dbReference type="Ensembl" id="ENSCINT00000028847.2">
    <property type="protein sequence ID" value="ENSCINP00000028601.2"/>
    <property type="gene ID" value="ENSCING00000016548.2"/>
</dbReference>
<dbReference type="SUPFAM" id="SSF56327">
    <property type="entry name" value="LDH C-terminal domain-like"/>
    <property type="match status" value="1"/>
</dbReference>
<dbReference type="GO" id="GO:0006107">
    <property type="term" value="P:oxaloacetate metabolic process"/>
    <property type="evidence" value="ECO:0000318"/>
    <property type="project" value="GO_Central"/>
</dbReference>